<evidence type="ECO:0000256" key="2">
    <source>
        <dbReference type="SAM" id="Phobius"/>
    </source>
</evidence>
<dbReference type="AlphaFoldDB" id="A0A090Q008"/>
<protein>
    <submittedName>
        <fullName evidence="4">Regulatory sensor-transducer</fullName>
    </submittedName>
</protein>
<dbReference type="PANTHER" id="PTHR34978:SF3">
    <property type="entry name" value="SLR0241 PROTEIN"/>
    <property type="match status" value="1"/>
</dbReference>
<feature type="domain" description="Peptidase M56" evidence="3">
    <location>
        <begin position="25"/>
        <end position="235"/>
    </location>
</feature>
<name>A0A090Q008_9FLAO</name>
<comment type="caution">
    <text evidence="4">The sequence shown here is derived from an EMBL/GenBank/DDBJ whole genome shotgun (WGS) entry which is preliminary data.</text>
</comment>
<evidence type="ECO:0000256" key="1">
    <source>
        <dbReference type="SAM" id="MobiDB-lite"/>
    </source>
</evidence>
<dbReference type="PANTHER" id="PTHR34978">
    <property type="entry name" value="POSSIBLE SENSOR-TRANSDUCER PROTEIN BLAR"/>
    <property type="match status" value="1"/>
</dbReference>
<keyword evidence="2" id="KW-0812">Transmembrane</keyword>
<gene>
    <name evidence="4" type="ORF">JCM19294_2254</name>
</gene>
<keyword evidence="5" id="KW-1185">Reference proteome</keyword>
<dbReference type="RefSeq" id="WP_042275994.1">
    <property type="nucleotide sequence ID" value="NZ_BBML01000001.1"/>
</dbReference>
<dbReference type="Proteomes" id="UP000029221">
    <property type="component" value="Unassembled WGS sequence"/>
</dbReference>
<feature type="region of interest" description="Disordered" evidence="1">
    <location>
        <begin position="548"/>
        <end position="569"/>
    </location>
</feature>
<feature type="transmembrane region" description="Helical" evidence="2">
    <location>
        <begin position="6"/>
        <end position="23"/>
    </location>
</feature>
<accession>A0A090Q008</accession>
<feature type="transmembrane region" description="Helical" evidence="2">
    <location>
        <begin position="261"/>
        <end position="280"/>
    </location>
</feature>
<dbReference type="eggNOG" id="COG4219">
    <property type="taxonomic scope" value="Bacteria"/>
</dbReference>
<proteinExistence type="predicted"/>
<dbReference type="STRING" id="319236.BST91_00300"/>
<feature type="transmembrane region" description="Helical" evidence="2">
    <location>
        <begin position="35"/>
        <end position="58"/>
    </location>
</feature>
<reference evidence="4" key="1">
    <citation type="journal article" date="2014" name="Genome Announc.">
        <title>Draft Genome Sequences of Marine Flavobacterium Nonlabens Strains NR17, NR24, NR27, NR32, NR33, and Ara13.</title>
        <authorList>
            <person name="Nakanishi M."/>
            <person name="Meirelles P."/>
            <person name="Suzuki R."/>
            <person name="Takatani N."/>
            <person name="Mino S."/>
            <person name="Suda W."/>
            <person name="Oshima K."/>
            <person name="Hattori M."/>
            <person name="Ohkuma M."/>
            <person name="Hosokawa M."/>
            <person name="Miyashita K."/>
            <person name="Thompson F.L."/>
            <person name="Niwa A."/>
            <person name="Sawabe T."/>
            <person name="Sawabe T."/>
        </authorList>
    </citation>
    <scope>NUCLEOTIDE SEQUENCE [LARGE SCALE GENOMIC DNA]</scope>
    <source>
        <strain evidence="4">JCM 19294</strain>
    </source>
</reference>
<feature type="transmembrane region" description="Helical" evidence="2">
    <location>
        <begin position="85"/>
        <end position="105"/>
    </location>
</feature>
<feature type="compositionally biased region" description="Pro residues" evidence="1">
    <location>
        <begin position="556"/>
        <end position="569"/>
    </location>
</feature>
<organism evidence="4 5">
    <name type="scientific">Nonlabens tegetincola</name>
    <dbReference type="NCBI Taxonomy" id="323273"/>
    <lineage>
        <taxon>Bacteria</taxon>
        <taxon>Pseudomonadati</taxon>
        <taxon>Bacteroidota</taxon>
        <taxon>Flavobacteriia</taxon>
        <taxon>Flavobacteriales</taxon>
        <taxon>Flavobacteriaceae</taxon>
        <taxon>Nonlabens</taxon>
    </lineage>
</organism>
<dbReference type="EMBL" id="BBML01000001">
    <property type="protein sequence ID" value="GAK95472.1"/>
    <property type="molecule type" value="Genomic_DNA"/>
</dbReference>
<dbReference type="InterPro" id="IPR052173">
    <property type="entry name" value="Beta-lactam_resp_regulator"/>
</dbReference>
<sequence>MEHYLINSTASLFVLWLFYKLTLENSSWHHVKRYYLLLATIFSLLIPFVVVNTVVVSVDRASAFLVEQPIITDLHNEQPTETFDWTAVLLSVYAVGILIMSWRFVRNIIRFRVENEDEIKPYNNYQLILRHAFTVPHSFINRIFVSKNQYANDQIPELVLEHEKVHLDQRHSIDVLMIELLLILLWFNPVLYLLRYSIKLNHEFLADKAVLDQGVDTTEYQETLLYYSQHSHYTSLANTFNFPIIKKRFRIMKTKTSNTSLFIKSIALIPVLAILIISCGKEETKFQEVEQVIEEVEVPEQNKKIIVVDASTTEGYLKIDNEDYLYKINDDQINIYNKFGELQDFEKQGYTVSKEIIEEKEVTEELGNLSAIEYINQHKEELNYYLRNDQIDADNAISIIEKVGQNGVEISPDSNGIMSIKILETNDNKKLLPPPPPPPPLTKSGYIKVDNKIHYYTTKDNDGKLYDRDGNVIDIKNKRIEQIDPKDLPPPPPPAPKYEDLVKYNLWAKEINAKNKLATENGNAEYPIVKLKEVEKYKAIYNKLTKAQKANAQPWPNLPPPPPATNNKM</sequence>
<evidence type="ECO:0000313" key="5">
    <source>
        <dbReference type="Proteomes" id="UP000029221"/>
    </source>
</evidence>
<keyword evidence="2" id="KW-0472">Membrane</keyword>
<dbReference type="Pfam" id="PF05569">
    <property type="entry name" value="Peptidase_M56"/>
    <property type="match status" value="1"/>
</dbReference>
<keyword evidence="2" id="KW-1133">Transmembrane helix</keyword>
<evidence type="ECO:0000259" key="3">
    <source>
        <dbReference type="Pfam" id="PF05569"/>
    </source>
</evidence>
<evidence type="ECO:0000313" key="4">
    <source>
        <dbReference type="EMBL" id="GAK95472.1"/>
    </source>
</evidence>
<dbReference type="InterPro" id="IPR008756">
    <property type="entry name" value="Peptidase_M56"/>
</dbReference>